<dbReference type="Gene3D" id="1.20.120.450">
    <property type="entry name" value="dinb family like domain"/>
    <property type="match status" value="1"/>
</dbReference>
<protein>
    <submittedName>
        <fullName evidence="1">DinB family protein</fullName>
    </submittedName>
</protein>
<dbReference type="KEGG" id="xya:ET471_06645"/>
<evidence type="ECO:0000313" key="2">
    <source>
        <dbReference type="Proteomes" id="UP000292118"/>
    </source>
</evidence>
<organism evidence="1 2">
    <name type="scientific">Xylanimonas protaetiae</name>
    <dbReference type="NCBI Taxonomy" id="2509457"/>
    <lineage>
        <taxon>Bacteria</taxon>
        <taxon>Bacillati</taxon>
        <taxon>Actinomycetota</taxon>
        <taxon>Actinomycetes</taxon>
        <taxon>Micrococcales</taxon>
        <taxon>Promicromonosporaceae</taxon>
        <taxon>Xylanimonas</taxon>
    </lineage>
</organism>
<dbReference type="InterPro" id="IPR007061">
    <property type="entry name" value="MST-like"/>
</dbReference>
<dbReference type="SUPFAM" id="SSF109854">
    <property type="entry name" value="DinB/YfiT-like putative metalloenzymes"/>
    <property type="match status" value="1"/>
</dbReference>
<dbReference type="Pfam" id="PF04978">
    <property type="entry name" value="MST"/>
    <property type="match status" value="1"/>
</dbReference>
<dbReference type="AlphaFoldDB" id="A0A4P6F7R2"/>
<dbReference type="Proteomes" id="UP000292118">
    <property type="component" value="Chromosome"/>
</dbReference>
<sequence>MLTQWLDWQRATVRAKCTGLDEASARRALVVTSPSLTIAGVVAHLTNVEHHWLVRSFLGEAAAPDPTPDWQPTDIALPDLLDAYDRQCEISRAVADAHELDALERSAPPGLPLVTLRWILGHLVHETARHLGHLDLLRELTDGERGY</sequence>
<gene>
    <name evidence="1" type="ORF">ET471_06645</name>
</gene>
<name>A0A4P6F7R2_9MICO</name>
<dbReference type="InterPro" id="IPR034660">
    <property type="entry name" value="DinB/YfiT-like"/>
</dbReference>
<proteinExistence type="predicted"/>
<accession>A0A4P6F7R2</accession>
<evidence type="ECO:0000313" key="1">
    <source>
        <dbReference type="EMBL" id="QAY71764.1"/>
    </source>
</evidence>
<reference evidence="1 2" key="1">
    <citation type="submission" date="2019-01" db="EMBL/GenBank/DDBJ databases">
        <title>Genome sequencing of strain FW10M-9.</title>
        <authorList>
            <person name="Heo J."/>
            <person name="Kim S.-J."/>
            <person name="Kim J.-S."/>
            <person name="Hong S.-B."/>
            <person name="Kwon S.-W."/>
        </authorList>
    </citation>
    <scope>NUCLEOTIDE SEQUENCE [LARGE SCALE GENOMIC DNA]</scope>
    <source>
        <strain evidence="1 2">FW10M-9</strain>
    </source>
</reference>
<dbReference type="EMBL" id="CP035493">
    <property type="protein sequence ID" value="QAY71764.1"/>
    <property type="molecule type" value="Genomic_DNA"/>
</dbReference>
<keyword evidence="2" id="KW-1185">Reference proteome</keyword>
<dbReference type="OrthoDB" id="4548523at2"/>